<organism evidence="3 4">
    <name type="scientific">Chitinophaga agri</name>
    <dbReference type="NCBI Taxonomy" id="2703787"/>
    <lineage>
        <taxon>Bacteria</taxon>
        <taxon>Pseudomonadati</taxon>
        <taxon>Bacteroidota</taxon>
        <taxon>Chitinophagia</taxon>
        <taxon>Chitinophagales</taxon>
        <taxon>Chitinophagaceae</taxon>
        <taxon>Chitinophaga</taxon>
    </lineage>
</organism>
<dbReference type="KEGG" id="chih:GWR21_12985"/>
<evidence type="ECO:0000259" key="2">
    <source>
        <dbReference type="Pfam" id="PF17761"/>
    </source>
</evidence>
<dbReference type="PANTHER" id="PTHR30547">
    <property type="entry name" value="UNCHARACTERIZED PROTEIN YHCG-RELATED"/>
    <property type="match status" value="1"/>
</dbReference>
<dbReference type="Gene3D" id="3.40.1350.10">
    <property type="match status" value="1"/>
</dbReference>
<dbReference type="EMBL" id="CP048113">
    <property type="protein sequence ID" value="QHS63997.1"/>
    <property type="molecule type" value="Genomic_DNA"/>
</dbReference>
<dbReference type="InterPro" id="IPR011856">
    <property type="entry name" value="tRNA_endonuc-like_dom_sf"/>
</dbReference>
<feature type="domain" description="YhcG N-terminal" evidence="2">
    <location>
        <begin position="32"/>
        <end position="79"/>
    </location>
</feature>
<dbReference type="GO" id="GO:0003676">
    <property type="term" value="F:nucleic acid binding"/>
    <property type="evidence" value="ECO:0007669"/>
    <property type="project" value="InterPro"/>
</dbReference>
<reference evidence="3 4" key="1">
    <citation type="submission" date="2020-01" db="EMBL/GenBank/DDBJ databases">
        <title>Complete genome sequence of Chitinophaga sp. H33E-04 isolated from quinoa roots.</title>
        <authorList>
            <person name="Weon H.-Y."/>
            <person name="Lee S.A."/>
        </authorList>
    </citation>
    <scope>NUCLEOTIDE SEQUENCE [LARGE SCALE GENOMIC DNA]</scope>
    <source>
        <strain evidence="3 4">H33E-04</strain>
    </source>
</reference>
<evidence type="ECO:0000313" key="4">
    <source>
        <dbReference type="Proteomes" id="UP000476411"/>
    </source>
</evidence>
<dbReference type="Pfam" id="PF06250">
    <property type="entry name" value="YhcG_C"/>
    <property type="match status" value="1"/>
</dbReference>
<dbReference type="Pfam" id="PF17761">
    <property type="entry name" value="DUF1016_N"/>
    <property type="match status" value="1"/>
</dbReference>
<dbReference type="PANTHER" id="PTHR30547:SF5">
    <property type="entry name" value="NUCLEASE YHCG-RELATED"/>
    <property type="match status" value="1"/>
</dbReference>
<gene>
    <name evidence="3" type="ORF">GWR21_12985</name>
</gene>
<dbReference type="InterPro" id="IPR009362">
    <property type="entry name" value="YhcG_C"/>
</dbReference>
<proteinExistence type="predicted"/>
<feature type="domain" description="YhcG PDDEXK nuclease" evidence="1">
    <location>
        <begin position="103"/>
        <end position="252"/>
    </location>
</feature>
<dbReference type="AlphaFoldDB" id="A0A6B9ZPM3"/>
<accession>A0A6B9ZPM3</accession>
<dbReference type="Proteomes" id="UP000476411">
    <property type="component" value="Chromosome"/>
</dbReference>
<evidence type="ECO:0000313" key="3">
    <source>
        <dbReference type="EMBL" id="QHS63997.1"/>
    </source>
</evidence>
<dbReference type="InterPro" id="IPR041527">
    <property type="entry name" value="YhcG_N"/>
</dbReference>
<dbReference type="InterPro" id="IPR053148">
    <property type="entry name" value="PD-DEXK-like_domain"/>
</dbReference>
<keyword evidence="4" id="KW-1185">Reference proteome</keyword>
<protein>
    <submittedName>
        <fullName evidence="3">DUF1016 domain-containing protein</fullName>
    </submittedName>
</protein>
<sequence length="265" mass="31060">MVFLHSLKLLLLLPASQVGQHPRIVGQHDQNLQLSFSHFIELLKIDAIFQREFYEIETIKNNWSVRDLQRAMNSMLYERTGLSTNKNAVLGEEAKKKNLKAENIFRNPYMLEFLGLEEKAIYTETDLEQAIINHLQSFLLELGRGFCFEARQRRITFDNTHYRIDLVFYHRILKCHVLLDLKIGEFTHADAGQMNVYLNYYKDNEMQEDDNPPVGIILCANKNENLVKYATSGLPQQMFVSKYLINLPSEDELRMIIEDEQRKLS</sequence>
<evidence type="ECO:0000259" key="1">
    <source>
        <dbReference type="Pfam" id="PF06250"/>
    </source>
</evidence>
<name>A0A6B9ZPM3_9BACT</name>